<dbReference type="EMBL" id="JAIFZO010000002">
    <property type="protein sequence ID" value="MCX4231810.1"/>
    <property type="molecule type" value="Genomic_DNA"/>
</dbReference>
<comment type="caution">
    <text evidence="1">The sequence shown here is derived from an EMBL/GenBank/DDBJ whole genome shotgun (WGS) entry which is preliminary data.</text>
</comment>
<keyword evidence="2" id="KW-1185">Reference proteome</keyword>
<dbReference type="RefSeq" id="WP_267024928.1">
    <property type="nucleotide sequence ID" value="NZ_JAIFZO010000002.1"/>
</dbReference>
<gene>
    <name evidence="1" type="ORF">K3769_03280</name>
</gene>
<accession>A0ABT3UYS9</accession>
<dbReference type="Proteomes" id="UP001165590">
    <property type="component" value="Unassembled WGS sequence"/>
</dbReference>
<reference evidence="1" key="1">
    <citation type="journal article" date="2022" name="bioRxiv">
        <title>Discovery and biosynthetic assessment of Streptomyces ortus sp nov. isolated from a deep-sea sponge.</title>
        <authorList>
            <person name="Williams S.E."/>
        </authorList>
    </citation>
    <scope>NUCLEOTIDE SEQUENCE</scope>
    <source>
        <strain evidence="1">A15ISP2-DRY2</strain>
    </source>
</reference>
<evidence type="ECO:0000313" key="1">
    <source>
        <dbReference type="EMBL" id="MCX4231810.1"/>
    </source>
</evidence>
<evidence type="ECO:0000313" key="2">
    <source>
        <dbReference type="Proteomes" id="UP001165590"/>
    </source>
</evidence>
<organism evidence="1 2">
    <name type="scientific">Streptomyces ortus</name>
    <dbReference type="NCBI Taxonomy" id="2867268"/>
    <lineage>
        <taxon>Bacteria</taxon>
        <taxon>Bacillati</taxon>
        <taxon>Actinomycetota</taxon>
        <taxon>Actinomycetes</taxon>
        <taxon>Kitasatosporales</taxon>
        <taxon>Streptomycetaceae</taxon>
        <taxon>Streptomyces</taxon>
    </lineage>
</organism>
<protein>
    <submittedName>
        <fullName evidence="1">Uncharacterized protein</fullName>
    </submittedName>
</protein>
<sequence length="178" mass="20040">MIIPFAHDGAAGAVTVAVDLVDDPKMVGKLPGTRGFPCCSASVEHPVQGYRAMFGWVQLVRSTDSPSNGRSFEMDPFFLFEDTSSPYAFFGVKPMLFDAPSRVERKPLAWLAHSFLARTPFEETERHVVPLTGFSWGFDIDDTGRITPRAVRALAPGDWDTHRPLLHKCHPDWFFDRW</sequence>
<name>A0ABT3UYS9_9ACTN</name>
<proteinExistence type="predicted"/>